<name>A0A5J6VM90_9VIRU</name>
<reference evidence="1" key="1">
    <citation type="journal article" date="2019" name="Philos. Trans. R. Soc. Lond., B, Biol. Sci.">
        <title>Targeted metagenomic recovery of four divergent viruses reveals shared and distinctive characteristics of giant viruses of marine eukaryotes.</title>
        <authorList>
            <person name="Needham D.M."/>
            <person name="Poirier C."/>
            <person name="Hehenberger E."/>
            <person name="Jimenez V."/>
            <person name="Swalwell J.E."/>
            <person name="Santoro A.E."/>
            <person name="Worden A.Z."/>
        </authorList>
    </citation>
    <scope>NUCLEOTIDE SEQUENCE</scope>
    <source>
        <strain evidence="1">MPacV-611</strain>
    </source>
</reference>
<evidence type="ECO:0000313" key="1">
    <source>
        <dbReference type="EMBL" id="QFG74727.1"/>
    </source>
</evidence>
<accession>A0A5J6VM90</accession>
<organism evidence="1">
    <name type="scientific">Megaviridae environmental sample</name>
    <dbReference type="NCBI Taxonomy" id="1737588"/>
    <lineage>
        <taxon>Viruses</taxon>
        <taxon>Varidnaviria</taxon>
        <taxon>Bamfordvirae</taxon>
        <taxon>Nucleocytoviricota</taxon>
        <taxon>Megaviricetes</taxon>
        <taxon>Imitervirales</taxon>
        <taxon>Mimiviridae</taxon>
        <taxon>environmental samples</taxon>
    </lineage>
</organism>
<dbReference type="EMBL" id="MN448290">
    <property type="protein sequence ID" value="QFG74727.1"/>
    <property type="molecule type" value="Genomic_DNA"/>
</dbReference>
<sequence>MSNSIIWEDLDLSIKNLKHPLSYLYILFYKVSKNELNLDDNNLQLITRLIFKHHTNIFFNYDIRRYIYLIKDKISVVNVINLIYETIRNIIEIKIDSYSLIQNKIKDIEELNKIEQLFMSEYDLSFSDVPYYIKIETILSKKNNFIDFHRNEIKERLGRIYKLFGINFFIKNKIVLISYTDYLYINTPNIIKYFTYIFQKINKIIIKLKNNLIHQNILISKINGIKTPIPLEIHIDNLSSEISSFDFSLF</sequence>
<proteinExistence type="predicted"/>
<protein>
    <submittedName>
        <fullName evidence="1">Uncharacterized protein</fullName>
    </submittedName>
</protein>